<proteinExistence type="predicted"/>
<dbReference type="Pfam" id="PF01569">
    <property type="entry name" value="PAP2"/>
    <property type="match status" value="1"/>
</dbReference>
<dbReference type="CDD" id="cd01610">
    <property type="entry name" value="PAP2_like"/>
    <property type="match status" value="1"/>
</dbReference>
<sequence length="113" mass="12684">NSTYKQQGINNNYHLSNKSINPNLTNNPTNPSLTLETRINRITLKNTKILRFIPLILIIFIGISISSAVGFSRIYDNRHHMHDVVCGGLLGICSGVVMFYLLCKELNVKGIKI</sequence>
<dbReference type="InterPro" id="IPR036938">
    <property type="entry name" value="PAP2/HPO_sf"/>
</dbReference>
<dbReference type="VEuPathDB" id="MicrosporidiaDB:CWI39_3151p0010"/>
<feature type="non-terminal residue" evidence="3">
    <location>
        <position position="1"/>
    </location>
</feature>
<protein>
    <recommendedName>
        <fullName evidence="2">Phosphatidic acid phosphatase type 2/haloperoxidase domain-containing protein</fullName>
    </recommendedName>
</protein>
<accession>A0A4Q9KR46</accession>
<dbReference type="EMBL" id="PIXR01003151">
    <property type="protein sequence ID" value="TBT97142.1"/>
    <property type="molecule type" value="Genomic_DNA"/>
</dbReference>
<dbReference type="Gene3D" id="1.20.144.10">
    <property type="entry name" value="Phosphatidic acid phosphatase type 2/haloperoxidase"/>
    <property type="match status" value="1"/>
</dbReference>
<name>A0A4Q9KR46_9MICR</name>
<organism evidence="3 4">
    <name type="scientific">Hamiltosporidium magnivora</name>
    <dbReference type="NCBI Taxonomy" id="148818"/>
    <lineage>
        <taxon>Eukaryota</taxon>
        <taxon>Fungi</taxon>
        <taxon>Fungi incertae sedis</taxon>
        <taxon>Microsporidia</taxon>
        <taxon>Dubosqiidae</taxon>
        <taxon>Hamiltosporidium</taxon>
    </lineage>
</organism>
<dbReference type="Proteomes" id="UP000293045">
    <property type="component" value="Unassembled WGS sequence"/>
</dbReference>
<dbReference type="InterPro" id="IPR000326">
    <property type="entry name" value="PAP2/HPO"/>
</dbReference>
<evidence type="ECO:0000313" key="3">
    <source>
        <dbReference type="EMBL" id="TBT97142.1"/>
    </source>
</evidence>
<keyword evidence="1" id="KW-0812">Transmembrane</keyword>
<dbReference type="AlphaFoldDB" id="A0A4Q9KR46"/>
<feature type="domain" description="Phosphatidic acid phosphatase type 2/haloperoxidase" evidence="2">
    <location>
        <begin position="46"/>
        <end position="101"/>
    </location>
</feature>
<keyword evidence="1" id="KW-1133">Transmembrane helix</keyword>
<dbReference type="SUPFAM" id="SSF48317">
    <property type="entry name" value="Acid phosphatase/Vanadium-dependent haloperoxidase"/>
    <property type="match status" value="1"/>
</dbReference>
<feature type="transmembrane region" description="Helical" evidence="1">
    <location>
        <begin position="49"/>
        <end position="75"/>
    </location>
</feature>
<evidence type="ECO:0000313" key="4">
    <source>
        <dbReference type="Proteomes" id="UP000293045"/>
    </source>
</evidence>
<evidence type="ECO:0000256" key="1">
    <source>
        <dbReference type="SAM" id="Phobius"/>
    </source>
</evidence>
<gene>
    <name evidence="3" type="ORF">CWI39_3151p0010</name>
</gene>
<dbReference type="VEuPathDB" id="MicrosporidiaDB:CWI36_3185p0010"/>
<evidence type="ECO:0000259" key="2">
    <source>
        <dbReference type="Pfam" id="PF01569"/>
    </source>
</evidence>
<comment type="caution">
    <text evidence="3">The sequence shown here is derived from an EMBL/GenBank/DDBJ whole genome shotgun (WGS) entry which is preliminary data.</text>
</comment>
<keyword evidence="1" id="KW-0472">Membrane</keyword>
<feature type="transmembrane region" description="Helical" evidence="1">
    <location>
        <begin position="81"/>
        <end position="103"/>
    </location>
</feature>
<reference evidence="3 4" key="1">
    <citation type="submission" date="2017-12" db="EMBL/GenBank/DDBJ databases">
        <authorList>
            <person name="Pombert J.-F."/>
            <person name="Haag K.L."/>
            <person name="Ebert D."/>
        </authorList>
    </citation>
    <scope>NUCLEOTIDE SEQUENCE [LARGE SCALE GENOMIC DNA]</scope>
    <source>
        <strain evidence="3">IL-BN-2</strain>
    </source>
</reference>